<dbReference type="AlphaFoldDB" id="A0A1I4ZUZ0"/>
<protein>
    <submittedName>
        <fullName evidence="1">Uncharacterized protein</fullName>
    </submittedName>
</protein>
<sequence length="59" mass="6846">MKKTYNTGVVKALACKYKVTPRYIRYCLNGDRTPVYADELLAEYNKKLEQVEKALNSDK</sequence>
<evidence type="ECO:0000313" key="1">
    <source>
        <dbReference type="EMBL" id="SFN53977.1"/>
    </source>
</evidence>
<evidence type="ECO:0000313" key="2">
    <source>
        <dbReference type="Proteomes" id="UP000199153"/>
    </source>
</evidence>
<accession>A0A1I4ZUZ0</accession>
<reference evidence="1 2" key="1">
    <citation type="submission" date="2016-10" db="EMBL/GenBank/DDBJ databases">
        <authorList>
            <person name="de Groot N.N."/>
        </authorList>
    </citation>
    <scope>NUCLEOTIDE SEQUENCE [LARGE SCALE GENOMIC DNA]</scope>
    <source>
        <strain evidence="1 2">DSM 17794</strain>
    </source>
</reference>
<organism evidence="1 2">
    <name type="scientific">Salegentibacter flavus</name>
    <dbReference type="NCBI Taxonomy" id="287099"/>
    <lineage>
        <taxon>Bacteria</taxon>
        <taxon>Pseudomonadati</taxon>
        <taxon>Bacteroidota</taxon>
        <taxon>Flavobacteriia</taxon>
        <taxon>Flavobacteriales</taxon>
        <taxon>Flavobacteriaceae</taxon>
        <taxon>Salegentibacter</taxon>
    </lineage>
</organism>
<proteinExistence type="predicted"/>
<dbReference type="RefSeq" id="WP_093407924.1">
    <property type="nucleotide sequence ID" value="NZ_FOVL01000007.1"/>
</dbReference>
<gene>
    <name evidence="1" type="ORF">SAMN05660413_01539</name>
</gene>
<name>A0A1I4ZUZ0_9FLAO</name>
<dbReference type="STRING" id="287099.SAMN05660413_01539"/>
<dbReference type="OrthoDB" id="1274195at2"/>
<dbReference type="Proteomes" id="UP000199153">
    <property type="component" value="Unassembled WGS sequence"/>
</dbReference>
<dbReference type="EMBL" id="FOVL01000007">
    <property type="protein sequence ID" value="SFN53977.1"/>
    <property type="molecule type" value="Genomic_DNA"/>
</dbReference>
<keyword evidence="2" id="KW-1185">Reference proteome</keyword>